<dbReference type="EMBL" id="JBHSTQ010000008">
    <property type="protein sequence ID" value="MFC6386727.1"/>
    <property type="molecule type" value="Genomic_DNA"/>
</dbReference>
<dbReference type="Proteomes" id="UP001596267">
    <property type="component" value="Unassembled WGS sequence"/>
</dbReference>
<evidence type="ECO:0000313" key="2">
    <source>
        <dbReference type="EMBL" id="MFC6386727.1"/>
    </source>
</evidence>
<sequence length="67" mass="7873">MAMIQQLKNGNWEYRVRYRVGGTQKEIRRRVRTKKEAVKAANEMENKVFKGYDVQGGNILFGAHMRD</sequence>
<name>A0ABW1WGI8_9BACL</name>
<proteinExistence type="predicted"/>
<evidence type="ECO:0000313" key="3">
    <source>
        <dbReference type="Proteomes" id="UP001596267"/>
    </source>
</evidence>
<dbReference type="Pfam" id="PF14657">
    <property type="entry name" value="Arm-DNA-bind_4"/>
    <property type="match status" value="1"/>
</dbReference>
<dbReference type="GO" id="GO:0003677">
    <property type="term" value="F:DNA binding"/>
    <property type="evidence" value="ECO:0007669"/>
    <property type="project" value="UniProtKB-KW"/>
</dbReference>
<comment type="caution">
    <text evidence="2">The sequence shown here is derived from an EMBL/GenBank/DDBJ whole genome shotgun (WGS) entry which is preliminary data.</text>
</comment>
<gene>
    <name evidence="2" type="ORF">ACFP7A_08935</name>
</gene>
<organism evidence="2 3">
    <name type="scientific">Sporolactobacillus kofuensis</name>
    <dbReference type="NCBI Taxonomy" id="269672"/>
    <lineage>
        <taxon>Bacteria</taxon>
        <taxon>Bacillati</taxon>
        <taxon>Bacillota</taxon>
        <taxon>Bacilli</taxon>
        <taxon>Bacillales</taxon>
        <taxon>Sporolactobacillaceae</taxon>
        <taxon>Sporolactobacillus</taxon>
    </lineage>
</organism>
<accession>A0ABW1WGI8</accession>
<protein>
    <submittedName>
        <fullName evidence="2">Arm DNA-binding domain-containing protein</fullName>
    </submittedName>
</protein>
<reference evidence="3" key="1">
    <citation type="journal article" date="2019" name="Int. J. Syst. Evol. Microbiol.">
        <title>The Global Catalogue of Microorganisms (GCM) 10K type strain sequencing project: providing services to taxonomists for standard genome sequencing and annotation.</title>
        <authorList>
            <consortium name="The Broad Institute Genomics Platform"/>
            <consortium name="The Broad Institute Genome Sequencing Center for Infectious Disease"/>
            <person name="Wu L."/>
            <person name="Ma J."/>
        </authorList>
    </citation>
    <scope>NUCLEOTIDE SEQUENCE [LARGE SCALE GENOMIC DNA]</scope>
    <source>
        <strain evidence="3">CCUG 42001</strain>
    </source>
</reference>
<dbReference type="RefSeq" id="WP_253054802.1">
    <property type="nucleotide sequence ID" value="NZ_JAMXWN010000008.1"/>
</dbReference>
<evidence type="ECO:0000259" key="1">
    <source>
        <dbReference type="Pfam" id="PF14657"/>
    </source>
</evidence>
<keyword evidence="3" id="KW-1185">Reference proteome</keyword>
<dbReference type="InterPro" id="IPR028259">
    <property type="entry name" value="AP2-like_int_N"/>
</dbReference>
<keyword evidence="2" id="KW-0238">DNA-binding</keyword>
<feature type="domain" description="AP2-like integrase N-terminal" evidence="1">
    <location>
        <begin position="12"/>
        <end position="51"/>
    </location>
</feature>